<dbReference type="GO" id="GO:0016491">
    <property type="term" value="F:oxidoreductase activity"/>
    <property type="evidence" value="ECO:0007669"/>
    <property type="project" value="InterPro"/>
</dbReference>
<keyword evidence="3" id="KW-1185">Reference proteome</keyword>
<name>A0A081BXS0_VECG1</name>
<proteinExistence type="predicted"/>
<dbReference type="SUPFAM" id="SSF47240">
    <property type="entry name" value="Ferritin-like"/>
    <property type="match status" value="1"/>
</dbReference>
<dbReference type="Pfam" id="PF02915">
    <property type="entry name" value="Rubrerythrin"/>
    <property type="match status" value="1"/>
</dbReference>
<dbReference type="eggNOG" id="COG1633">
    <property type="taxonomic scope" value="Bacteria"/>
</dbReference>
<reference evidence="2" key="1">
    <citation type="journal article" date="2015" name="PeerJ">
        <title>First genomic representation of candidate bacterial phylum KSB3 points to enhanced environmental sensing as a trigger of wastewater bulking.</title>
        <authorList>
            <person name="Sekiguchi Y."/>
            <person name="Ohashi A."/>
            <person name="Parks D.H."/>
            <person name="Yamauchi T."/>
            <person name="Tyson G.W."/>
            <person name="Hugenholtz P."/>
        </authorList>
    </citation>
    <scope>NUCLEOTIDE SEQUENCE [LARGE SCALE GENOMIC DNA]</scope>
</reference>
<dbReference type="Proteomes" id="UP000030661">
    <property type="component" value="Unassembled WGS sequence"/>
</dbReference>
<dbReference type="STRING" id="1499967.U27_04090"/>
<evidence type="ECO:0000313" key="3">
    <source>
        <dbReference type="Proteomes" id="UP000030661"/>
    </source>
</evidence>
<dbReference type="GO" id="GO:0046872">
    <property type="term" value="F:metal ion binding"/>
    <property type="evidence" value="ECO:0007669"/>
    <property type="project" value="InterPro"/>
</dbReference>
<organism evidence="2">
    <name type="scientific">Vecturithrix granuli</name>
    <dbReference type="NCBI Taxonomy" id="1499967"/>
    <lineage>
        <taxon>Bacteria</taxon>
        <taxon>Candidatus Moduliflexota</taxon>
        <taxon>Candidatus Vecturitrichia</taxon>
        <taxon>Candidatus Vecturitrichales</taxon>
        <taxon>Candidatus Vecturitrichaceae</taxon>
        <taxon>Candidatus Vecturithrix</taxon>
    </lineage>
</organism>
<evidence type="ECO:0000313" key="2">
    <source>
        <dbReference type="EMBL" id="GAK57125.1"/>
    </source>
</evidence>
<evidence type="ECO:0000259" key="1">
    <source>
        <dbReference type="Pfam" id="PF02915"/>
    </source>
</evidence>
<dbReference type="EMBL" id="DF820465">
    <property type="protein sequence ID" value="GAK57125.1"/>
    <property type="molecule type" value="Genomic_DNA"/>
</dbReference>
<accession>A0A081BXS0</accession>
<protein>
    <submittedName>
        <fullName evidence="2">Rubrerythrin</fullName>
    </submittedName>
</protein>
<dbReference type="InterPro" id="IPR012347">
    <property type="entry name" value="Ferritin-like"/>
</dbReference>
<dbReference type="PANTHER" id="PTHR33531:SF7">
    <property type="entry name" value="HYPOTHETICAL MEMBRANE PROTEIN, CONSERVED"/>
    <property type="match status" value="1"/>
</dbReference>
<dbReference type="PANTHER" id="PTHR33531">
    <property type="entry name" value="RUBRERYTHRIN SUBFAMILY"/>
    <property type="match status" value="1"/>
</dbReference>
<dbReference type="HOGENOM" id="CLU_122749_0_0_0"/>
<dbReference type="AlphaFoldDB" id="A0A081BXS0"/>
<dbReference type="CDD" id="cd01045">
    <property type="entry name" value="Ferritin_like_AB"/>
    <property type="match status" value="1"/>
</dbReference>
<dbReference type="Gene3D" id="1.20.1260.10">
    <property type="match status" value="1"/>
</dbReference>
<sequence>MAQKQQLDIFDFAINAERDGMNFYIKATEKFDNKAVKDSFRRLAEEEGKHIQTFLNIKAKLEKSGKVDPFTIGNVDEYLETIIHDGLFPQGEAAEKRLEKVEDVASACAVAMEAEKNAILLYSELAKTAKDAEHREAFEKLAKEEKTHIVMLKQVRADNDPRYAALAFGRFF</sequence>
<dbReference type="InterPro" id="IPR003251">
    <property type="entry name" value="Rr_diiron-bd_dom"/>
</dbReference>
<feature type="domain" description="Rubrerythrin diiron-binding" evidence="1">
    <location>
        <begin position="9"/>
        <end position="154"/>
    </location>
</feature>
<dbReference type="InterPro" id="IPR009078">
    <property type="entry name" value="Ferritin-like_SF"/>
</dbReference>
<gene>
    <name evidence="2" type="ORF">U27_04090</name>
</gene>